<gene>
    <name evidence="7" type="ORF">KMZ68_06485</name>
</gene>
<dbReference type="Proteomes" id="UP000680805">
    <property type="component" value="Chromosome"/>
</dbReference>
<feature type="chain" id="PRO_5038076120" evidence="4">
    <location>
        <begin position="24"/>
        <end position="340"/>
    </location>
</feature>
<dbReference type="Gene3D" id="2.40.30.170">
    <property type="match status" value="1"/>
</dbReference>
<dbReference type="InterPro" id="IPR050465">
    <property type="entry name" value="UPF0194_transport"/>
</dbReference>
<dbReference type="RefSeq" id="WP_215615008.1">
    <property type="nucleotide sequence ID" value="NZ_CP076135.1"/>
</dbReference>
<feature type="region of interest" description="Disordered" evidence="3">
    <location>
        <begin position="102"/>
        <end position="122"/>
    </location>
</feature>
<dbReference type="Pfam" id="PF25954">
    <property type="entry name" value="Beta-barrel_RND_2"/>
    <property type="match status" value="1"/>
</dbReference>
<protein>
    <submittedName>
        <fullName evidence="7">Efflux RND transporter periplasmic adaptor subunit</fullName>
    </submittedName>
</protein>
<evidence type="ECO:0000256" key="4">
    <source>
        <dbReference type="SAM" id="SignalP"/>
    </source>
</evidence>
<dbReference type="PANTHER" id="PTHR32347:SF27">
    <property type="entry name" value="RND EFFLUX PUMP MEMBRANE FUSION PROTEIN BARREL-SANDWICH DOMAIN-CONTAINING PROTEIN"/>
    <property type="match status" value="1"/>
</dbReference>
<dbReference type="InterPro" id="IPR058790">
    <property type="entry name" value="BSH_CusB"/>
</dbReference>
<dbReference type="EMBL" id="CP076135">
    <property type="protein sequence ID" value="QWG19487.1"/>
    <property type="molecule type" value="Genomic_DNA"/>
</dbReference>
<dbReference type="SUPFAM" id="SSF111369">
    <property type="entry name" value="HlyD-like secretion proteins"/>
    <property type="match status" value="1"/>
</dbReference>
<dbReference type="InterPro" id="IPR058792">
    <property type="entry name" value="Beta-barrel_RND_2"/>
</dbReference>
<comment type="subcellular location">
    <subcellularLocation>
        <location evidence="1">Cell envelope</location>
    </subcellularLocation>
</comment>
<evidence type="ECO:0000256" key="3">
    <source>
        <dbReference type="SAM" id="MobiDB-lite"/>
    </source>
</evidence>
<evidence type="ECO:0000313" key="8">
    <source>
        <dbReference type="Proteomes" id="UP000680805"/>
    </source>
</evidence>
<keyword evidence="2" id="KW-0175">Coiled coil</keyword>
<accession>A0A975NQH1</accession>
<evidence type="ECO:0000259" key="6">
    <source>
        <dbReference type="Pfam" id="PF25954"/>
    </source>
</evidence>
<dbReference type="KEGG" id="bsei:KMZ68_06485"/>
<feature type="signal peptide" evidence="4">
    <location>
        <begin position="1"/>
        <end position="23"/>
    </location>
</feature>
<sequence>MSKRRRALVAIAGLVISAGVLLAASGVTIASPDDKRWQAVAPGRVESCSGQIKVAADVTGVVDKVLVKANDRVFAGEPLIHLADGEPAARLAAAATQVALRKRARDERSASGSANARRKARDAVADAEQAVYDVRAIVDRAAAEWRTKGGPDDSLTTARSALARAQAELTKRQEELQTTEEDSPLPSLLEGQLSIARSEYAVARSALDKMTVRAPIDGTVLQVNVRAGELVSPGSPQPPLQLADLSALCLRAELDERDLGSVKVKQPVSVRAAAFPGREFEGIVSSIAPLVEPGRLEPSGSRNQTDVNIVEVMVKLTGPGELMVGMKADVFFRFGQVVDR</sequence>
<evidence type="ECO:0000259" key="5">
    <source>
        <dbReference type="Pfam" id="PF25919"/>
    </source>
</evidence>
<evidence type="ECO:0000313" key="7">
    <source>
        <dbReference type="EMBL" id="QWG19487.1"/>
    </source>
</evidence>
<keyword evidence="4" id="KW-0732">Signal</keyword>
<name>A0A975NQH1_9BRAD</name>
<dbReference type="PANTHER" id="PTHR32347">
    <property type="entry name" value="EFFLUX SYSTEM COMPONENT YKNX-RELATED"/>
    <property type="match status" value="1"/>
</dbReference>
<evidence type="ECO:0000256" key="2">
    <source>
        <dbReference type="ARBA" id="ARBA00023054"/>
    </source>
</evidence>
<organism evidence="7 8">
    <name type="scientific">Bradyrhizobium sediminis</name>
    <dbReference type="NCBI Taxonomy" id="2840469"/>
    <lineage>
        <taxon>Bacteria</taxon>
        <taxon>Pseudomonadati</taxon>
        <taxon>Pseudomonadota</taxon>
        <taxon>Alphaproteobacteria</taxon>
        <taxon>Hyphomicrobiales</taxon>
        <taxon>Nitrobacteraceae</taxon>
        <taxon>Bradyrhizobium</taxon>
    </lineage>
</organism>
<feature type="region of interest" description="Disordered" evidence="3">
    <location>
        <begin position="167"/>
        <end position="186"/>
    </location>
</feature>
<feature type="domain" description="CusB-like barrel-sandwich hybrid" evidence="5">
    <location>
        <begin position="54"/>
        <end position="235"/>
    </location>
</feature>
<proteinExistence type="predicted"/>
<dbReference type="GO" id="GO:0030313">
    <property type="term" value="C:cell envelope"/>
    <property type="evidence" value="ECO:0007669"/>
    <property type="project" value="UniProtKB-SubCell"/>
</dbReference>
<dbReference type="Pfam" id="PF25919">
    <property type="entry name" value="BSH_CusB"/>
    <property type="match status" value="1"/>
</dbReference>
<feature type="domain" description="CusB-like beta-barrel" evidence="6">
    <location>
        <begin position="250"/>
        <end position="293"/>
    </location>
</feature>
<reference evidence="7" key="1">
    <citation type="submission" date="2021-06" db="EMBL/GenBank/DDBJ databases">
        <title>Bradyrhizobium sp. S2-11-2 Genome sequencing.</title>
        <authorList>
            <person name="Jin L."/>
        </authorList>
    </citation>
    <scope>NUCLEOTIDE SEQUENCE</scope>
    <source>
        <strain evidence="7">S2-11-2</strain>
    </source>
</reference>
<evidence type="ECO:0000256" key="1">
    <source>
        <dbReference type="ARBA" id="ARBA00004196"/>
    </source>
</evidence>
<dbReference type="Gene3D" id="2.40.50.100">
    <property type="match status" value="1"/>
</dbReference>
<dbReference type="AlphaFoldDB" id="A0A975NQH1"/>